<reference evidence="2 3" key="1">
    <citation type="journal article" date="2014" name="J. Gen. Virol.">
        <title>Identification of DNA sequences that imply a novel gammaherpesvirus in seals.</title>
        <authorList>
            <person name="Bodewes R."/>
            <person name="Sanchez Contreras G.J."/>
            <person name="Rubio Garcia A."/>
            <person name="Hapsari R."/>
            <person name="van de Bildt M.W."/>
            <person name="Kuiken T."/>
            <person name="Osterhaus A.D."/>
        </authorList>
    </citation>
    <scope>NUCLEOTIDE SEQUENCE [LARGE SCALE GENOMIC DNA]</scope>
    <source>
        <strain evidence="2">SeAv6-PV13-431</strain>
    </source>
</reference>
<name>A0A0A7TVX2_9VIRU</name>
<feature type="compositionally biased region" description="Pro residues" evidence="1">
    <location>
        <begin position="131"/>
        <end position="145"/>
    </location>
</feature>
<evidence type="ECO:0000313" key="3">
    <source>
        <dbReference type="Proteomes" id="UP000154477"/>
    </source>
</evidence>
<evidence type="ECO:0000313" key="2">
    <source>
        <dbReference type="EMBL" id="AJA71667.1"/>
    </source>
</evidence>
<dbReference type="Proteomes" id="UP000154477">
    <property type="component" value="Segment"/>
</dbReference>
<evidence type="ECO:0000256" key="1">
    <source>
        <dbReference type="SAM" id="MobiDB-lite"/>
    </source>
</evidence>
<accession>A0A0A7TVX2</accession>
<sequence length="154" mass="17176">MTKSHSGFAIVSNLRSLETLSTEDYRRSAIQTPSLKHQELKTKYRLAPYSKLDLSTLGTYLKGTSRTAASRKRVLEELLDLIEEDSQPNWQTQAQDVSDFSTTPGSESEESDVSYLGYWSDEENPGGEGPPLVPPTPGPKAPEYPPHFLFLTLQ</sequence>
<proteinExistence type="predicted"/>
<feature type="compositionally biased region" description="Polar residues" evidence="1">
    <location>
        <begin position="87"/>
        <end position="106"/>
    </location>
</feature>
<dbReference type="EMBL" id="KM262785">
    <property type="protein sequence ID" value="AJA71667.1"/>
    <property type="molecule type" value="Genomic_DNA"/>
</dbReference>
<protein>
    <submittedName>
        <fullName evidence="2">ORF3</fullName>
    </submittedName>
</protein>
<feature type="region of interest" description="Disordered" evidence="1">
    <location>
        <begin position="82"/>
        <end position="145"/>
    </location>
</feature>
<organism evidence="2 3">
    <name type="scientific">Seal anellovirus 6</name>
    <dbReference type="NCBI Taxonomy" id="1566012"/>
    <lineage>
        <taxon>Viruses</taxon>
        <taxon>Monodnaviria</taxon>
        <taxon>Shotokuvirae</taxon>
        <taxon>Commensaviricota</taxon>
        <taxon>Cardeaviricetes</taxon>
        <taxon>Sanitavirales</taxon>
        <taxon>Anelloviridae</taxon>
        <taxon>Lambdatorquevirus</taxon>
        <taxon>Lambdatorquevirus phoci3</taxon>
    </lineage>
</organism>